<protein>
    <submittedName>
        <fullName evidence="1">Uncharacterized protein</fullName>
    </submittedName>
</protein>
<reference evidence="1" key="1">
    <citation type="submission" date="2019-08" db="EMBL/GenBank/DDBJ databases">
        <authorList>
            <person name="Kucharzyk K."/>
            <person name="Murdoch R.W."/>
            <person name="Higgins S."/>
            <person name="Loffler F."/>
        </authorList>
    </citation>
    <scope>NUCLEOTIDE SEQUENCE</scope>
</reference>
<name>A0A645IRU0_9ZZZZ</name>
<accession>A0A645IRU0</accession>
<gene>
    <name evidence="1" type="ORF">SDC9_201324</name>
</gene>
<dbReference type="AlphaFoldDB" id="A0A645IRU0"/>
<organism evidence="1">
    <name type="scientific">bioreactor metagenome</name>
    <dbReference type="NCBI Taxonomy" id="1076179"/>
    <lineage>
        <taxon>unclassified sequences</taxon>
        <taxon>metagenomes</taxon>
        <taxon>ecological metagenomes</taxon>
    </lineage>
</organism>
<evidence type="ECO:0000313" key="1">
    <source>
        <dbReference type="EMBL" id="MPN53660.1"/>
    </source>
</evidence>
<sequence length="76" mass="8685">MHPEFVVDVCYMSLCRMHGNNQLLLDELSVSPFGYEEKYFRLSRRQFVKIRNALTGTTPGRFSALRIGRGGDTGDE</sequence>
<comment type="caution">
    <text evidence="1">The sequence shown here is derived from an EMBL/GenBank/DDBJ whole genome shotgun (WGS) entry which is preliminary data.</text>
</comment>
<dbReference type="EMBL" id="VSSQ01121007">
    <property type="protein sequence ID" value="MPN53660.1"/>
    <property type="molecule type" value="Genomic_DNA"/>
</dbReference>
<proteinExistence type="predicted"/>